<dbReference type="Gene3D" id="1.50.10.20">
    <property type="match status" value="1"/>
</dbReference>
<organism evidence="8 9">
    <name type="scientific">Tenebrio molitor</name>
    <name type="common">Yellow mealworm beetle</name>
    <dbReference type="NCBI Taxonomy" id="7067"/>
    <lineage>
        <taxon>Eukaryota</taxon>
        <taxon>Metazoa</taxon>
        <taxon>Ecdysozoa</taxon>
        <taxon>Arthropoda</taxon>
        <taxon>Hexapoda</taxon>
        <taxon>Insecta</taxon>
        <taxon>Pterygota</taxon>
        <taxon>Neoptera</taxon>
        <taxon>Endopterygota</taxon>
        <taxon>Coleoptera</taxon>
        <taxon>Polyphaga</taxon>
        <taxon>Cucujiformia</taxon>
        <taxon>Tenebrionidae</taxon>
        <taxon>Tenebrio</taxon>
    </lineage>
</organism>
<dbReference type="SMART" id="SM01361">
    <property type="entry name" value="A2M_recep"/>
    <property type="match status" value="1"/>
</dbReference>
<feature type="compositionally biased region" description="Polar residues" evidence="3">
    <location>
        <begin position="45"/>
        <end position="59"/>
    </location>
</feature>
<dbReference type="SUPFAM" id="SSF49410">
    <property type="entry name" value="Alpha-macroglobulin receptor domain"/>
    <property type="match status" value="1"/>
</dbReference>
<dbReference type="Gene3D" id="6.20.50.160">
    <property type="match status" value="1"/>
</dbReference>
<dbReference type="SMART" id="SM01419">
    <property type="entry name" value="Thiol-ester_cl"/>
    <property type="match status" value="1"/>
</dbReference>
<dbReference type="Gene3D" id="2.20.130.20">
    <property type="match status" value="1"/>
</dbReference>
<dbReference type="Gene3D" id="2.60.40.1930">
    <property type="match status" value="2"/>
</dbReference>
<dbReference type="PANTHER" id="PTHR11412">
    <property type="entry name" value="MACROGLOBULIN / COMPLEMENT"/>
    <property type="match status" value="1"/>
</dbReference>
<feature type="domain" description="Alpha-macroglobulin receptor-binding" evidence="7">
    <location>
        <begin position="1617"/>
        <end position="1708"/>
    </location>
</feature>
<reference evidence="8" key="1">
    <citation type="journal article" date="2020" name="J Insects Food Feed">
        <title>The yellow mealworm (Tenebrio molitor) genome: a resource for the emerging insects as food and feed industry.</title>
        <authorList>
            <person name="Eriksson T."/>
            <person name="Andere A."/>
            <person name="Kelstrup H."/>
            <person name="Emery V."/>
            <person name="Picard C."/>
        </authorList>
    </citation>
    <scope>NUCLEOTIDE SEQUENCE</scope>
    <source>
        <strain evidence="8">Stoneville</strain>
        <tissue evidence="8">Whole head</tissue>
    </source>
</reference>
<evidence type="ECO:0000259" key="7">
    <source>
        <dbReference type="SMART" id="SM01361"/>
    </source>
</evidence>
<dbReference type="Pfam" id="PF25440">
    <property type="entry name" value="Beta-prop_RIC1_2nd"/>
    <property type="match status" value="1"/>
</dbReference>
<keyword evidence="9" id="KW-1185">Reference proteome</keyword>
<accession>A0A8J6HEU6</accession>
<feature type="region of interest" description="Disordered" evidence="3">
    <location>
        <begin position="2378"/>
        <end position="2426"/>
    </location>
</feature>
<evidence type="ECO:0000256" key="3">
    <source>
        <dbReference type="SAM" id="MobiDB-lite"/>
    </source>
</evidence>
<protein>
    <submittedName>
        <fullName evidence="8">Uncharacterized protein</fullName>
    </submittedName>
</protein>
<feature type="domain" description="Alpha-2-macroglobulin" evidence="6">
    <location>
        <begin position="942"/>
        <end position="1033"/>
    </location>
</feature>
<dbReference type="InterPro" id="IPR036055">
    <property type="entry name" value="LDL_receptor-like_sf"/>
</dbReference>
<feature type="signal peptide" evidence="4">
    <location>
        <begin position="1"/>
        <end position="20"/>
    </location>
</feature>
<feature type="chain" id="PRO_5035218074" evidence="4">
    <location>
        <begin position="21"/>
        <end position="2855"/>
    </location>
</feature>
<dbReference type="InterPro" id="IPR009048">
    <property type="entry name" value="A-macroglobulin_rcpt-bd"/>
</dbReference>
<feature type="region of interest" description="Disordered" evidence="3">
    <location>
        <begin position="2781"/>
        <end position="2819"/>
    </location>
</feature>
<dbReference type="SMART" id="SM00192">
    <property type="entry name" value="LDLa"/>
    <property type="match status" value="1"/>
</dbReference>
<dbReference type="Gene3D" id="2.60.40.1940">
    <property type="match status" value="2"/>
</dbReference>
<dbReference type="InterPro" id="IPR011626">
    <property type="entry name" value="Alpha-macroglobulin_TED"/>
</dbReference>
<dbReference type="InterPro" id="IPR011625">
    <property type="entry name" value="A2M_N_BRD"/>
</dbReference>
<comment type="caution">
    <text evidence="2">Lacks conserved residue(s) required for the propagation of feature annotation.</text>
</comment>
<comment type="caution">
    <text evidence="8">The sequence shown here is derived from an EMBL/GenBank/DDBJ whole genome shotgun (WGS) entry which is preliminary data.</text>
</comment>
<dbReference type="SUPFAM" id="SSF57424">
    <property type="entry name" value="LDL receptor-like module"/>
    <property type="match status" value="1"/>
</dbReference>
<dbReference type="PROSITE" id="PS50068">
    <property type="entry name" value="LDLRA_2"/>
    <property type="match status" value="1"/>
</dbReference>
<dbReference type="InterPro" id="IPR047565">
    <property type="entry name" value="Alpha-macroglob_thiol-ester_cl"/>
</dbReference>
<gene>
    <name evidence="8" type="ORF">GEV33_009416</name>
</gene>
<evidence type="ECO:0000313" key="8">
    <source>
        <dbReference type="EMBL" id="KAH0813375.1"/>
    </source>
</evidence>
<keyword evidence="1 2" id="KW-1015">Disulfide bond</keyword>
<dbReference type="InterPro" id="IPR050473">
    <property type="entry name" value="A2M/Complement_sys"/>
</dbReference>
<feature type="disulfide bond" evidence="2">
    <location>
        <begin position="901"/>
        <end position="916"/>
    </location>
</feature>
<reference evidence="8" key="2">
    <citation type="submission" date="2021-08" db="EMBL/GenBank/DDBJ databases">
        <authorList>
            <person name="Eriksson T."/>
        </authorList>
    </citation>
    <scope>NUCLEOTIDE SEQUENCE</scope>
    <source>
        <strain evidence="8">Stoneville</strain>
        <tissue evidence="8">Whole head</tissue>
    </source>
</reference>
<dbReference type="SMART" id="SM01359">
    <property type="entry name" value="A2M_N_2"/>
    <property type="match status" value="1"/>
</dbReference>
<dbReference type="InterPro" id="IPR001599">
    <property type="entry name" value="Macroglobln_a2"/>
</dbReference>
<dbReference type="SUPFAM" id="SSF69322">
    <property type="entry name" value="Tricorn protease domain 2"/>
    <property type="match status" value="1"/>
</dbReference>
<feature type="compositionally biased region" description="Polar residues" evidence="3">
    <location>
        <begin position="2389"/>
        <end position="2400"/>
    </location>
</feature>
<feature type="compositionally biased region" description="Polar residues" evidence="3">
    <location>
        <begin position="2781"/>
        <end position="2802"/>
    </location>
</feature>
<proteinExistence type="predicted"/>
<dbReference type="InterPro" id="IPR036595">
    <property type="entry name" value="A-macroglobulin_rcpt-bd_sf"/>
</dbReference>
<feature type="domain" description="Alpha-2-macroglobulin bait region" evidence="5">
    <location>
        <begin position="670"/>
        <end position="804"/>
    </location>
</feature>
<dbReference type="PANTHER" id="PTHR11412:SF172">
    <property type="entry name" value="LD23292P"/>
    <property type="match status" value="1"/>
</dbReference>
<dbReference type="Pfam" id="PF07678">
    <property type="entry name" value="TED_complement"/>
    <property type="match status" value="1"/>
</dbReference>
<evidence type="ECO:0000259" key="5">
    <source>
        <dbReference type="SMART" id="SM01359"/>
    </source>
</evidence>
<dbReference type="Gene3D" id="4.10.400.10">
    <property type="entry name" value="Low-density Lipoprotein Receptor"/>
    <property type="match status" value="1"/>
</dbReference>
<dbReference type="Pfam" id="PF01835">
    <property type="entry name" value="MG2"/>
    <property type="match status" value="1"/>
</dbReference>
<dbReference type="SMART" id="SM01360">
    <property type="entry name" value="A2M"/>
    <property type="match status" value="1"/>
</dbReference>
<dbReference type="Pfam" id="PF07703">
    <property type="entry name" value="A2M_BRD"/>
    <property type="match status" value="1"/>
</dbReference>
<dbReference type="Gene3D" id="2.60.40.2950">
    <property type="match status" value="1"/>
</dbReference>
<feature type="compositionally biased region" description="Polar residues" evidence="3">
    <location>
        <begin position="74"/>
        <end position="86"/>
    </location>
</feature>
<feature type="disulfide bond" evidence="2">
    <location>
        <begin position="889"/>
        <end position="907"/>
    </location>
</feature>
<dbReference type="CDD" id="cd00112">
    <property type="entry name" value="LDLa"/>
    <property type="match status" value="1"/>
</dbReference>
<dbReference type="Pfam" id="PF17791">
    <property type="entry name" value="MG3"/>
    <property type="match status" value="1"/>
</dbReference>
<dbReference type="Pfam" id="PF00207">
    <property type="entry name" value="A2M"/>
    <property type="match status" value="1"/>
</dbReference>
<dbReference type="PROSITE" id="PS51257">
    <property type="entry name" value="PROKAR_LIPOPROTEIN"/>
    <property type="match status" value="1"/>
</dbReference>
<dbReference type="InterPro" id="IPR041555">
    <property type="entry name" value="MG3"/>
</dbReference>
<dbReference type="EMBL" id="JABDTM020025343">
    <property type="protein sequence ID" value="KAH0813375.1"/>
    <property type="molecule type" value="Genomic_DNA"/>
</dbReference>
<evidence type="ECO:0000313" key="9">
    <source>
        <dbReference type="Proteomes" id="UP000719412"/>
    </source>
</evidence>
<dbReference type="Proteomes" id="UP000719412">
    <property type="component" value="Unassembled WGS sequence"/>
</dbReference>
<dbReference type="InterPro" id="IPR013783">
    <property type="entry name" value="Ig-like_fold"/>
</dbReference>
<name>A0A8J6HEU6_TENMO</name>
<keyword evidence="4" id="KW-0732">Signal</keyword>
<dbReference type="Gene3D" id="2.60.40.10">
    <property type="entry name" value="Immunoglobulins"/>
    <property type="match status" value="2"/>
</dbReference>
<dbReference type="InterPro" id="IPR002890">
    <property type="entry name" value="MG2"/>
</dbReference>
<evidence type="ECO:0000256" key="4">
    <source>
        <dbReference type="SAM" id="SignalP"/>
    </source>
</evidence>
<dbReference type="GO" id="GO:0005615">
    <property type="term" value="C:extracellular space"/>
    <property type="evidence" value="ECO:0007669"/>
    <property type="project" value="InterPro"/>
</dbReference>
<sequence>MRFKLRIWSWIFVIASCATAQDININNNNPNLQYDINNPYSTITPNSYDVNNGPYTQDPTYGDRYGNDQFGRDNVNNRPDQYDPNSGQYNPYPGQFDPQTGLYDQYGKPDQFGGRGGTPNTPWKQNPFGFGTGRNEIDASGSIIREGTYFIVASKVVRPGHLYRVAVTILQEDEPLTVRASITRDGVEMSADHKKVKKGVPETLLMRVPSTSVYGDYKLRVEGLYDDVLGGVYFVNETNLIFSQRSMTIFIQLDKPVYMQGEKIRFRTIPINTELKAFNEAVDVYMLDPNGHIMKRWLSKQSNLGTVSLDYQLSDQPVFGEWKVRVIAQNQIEESSFLVEEYYQTRFEVNVTMPAFFLNTHEYIHGVVMANYTSGAPVRGNLTLKAIIRPIKPIDPKRVQHKNKNRIRNRFNTNNRFYNRYNDRQYNQPNYNQHNYNEYDNQYSDYDTTSDYNRPIVEKYFNFDEKLPFWFNIPENSYEPVPNLKFFYGVYAFKYPIRELLHYAPTLEGMEVVVVATVGERFLDEVIEGYSTARIFNSSIQLSFIGGSPQVYKPGMPVTTYIAASFHDGSSLPHERLTNGVMEVFAYIESPNGRRDLPSRQLYMMHETPGVWEYKFDMKSELGVDGNRPFENANTGGSIRIQARFRDGLGQHAETELLLLSHHSPDDHHIKVFTSTLNPQVGNNMIFHIKSNFFIRKFSYMIVAKGIVLVTSDQDMSDYISTMAVPLSAEMAPVATIVVWHLGLYGEVTVDSLTFPVNGISRNKFEVLINNKKARTGHKVEVAIYGEPGSYVGLSGIDRAFYTMQAGNELTYAKVLKKMATFDENTNGTHHHAWFSHEGNPDEVAFFPSSTYGIDANKTFEFAGLVVFSNFELPRRFSRCNATLGFAECLSGACYRMAKRCDYIRDCSDGTDEAGCNYDNGTELALFRKYRFNRIQRQYENVWVWKDVNIGPHGRYIFNIPVPARPVHWMVSAFSMSPSLGFGMLSKSIEYIGILPFFINVEMPNTCMQGEQVGIRVSVFNYMMDAMEATVVLLGSPDYKFVHVEEDGVVRSYNPRTSFGEHQFFIYIKPQDAAVVYIPIVPTRLGDMDVTVYASTLIGKDQITRKLHVEADGLPQHRHQSMLLDLSNRAYAFQYMHVNITETPIIPYEYDRYYVYGSNKARISVVGDVVGPIFPTMPVNATSILHLPMDSAEQNMFSFAANMYTTLYMRYTQQRNKTLEKLAFYYMNIGYQRQLSFMQPDGSFSLFRSDWNQSASSVWLTAYCAKIFQEASFYEWENYIYIDPSVIAKAVEWVLKHQNEYGAFYETTWLPDRKYNSSLNFENDHIRHRNITLTAHVLIMLDSVKDLTSGLSSKVAIAQMNAVRWLERNMDLIKEKGQAFDVAIVAYALMKSKAAFAETAYLELSRRRREEGGLLYWGRQSIPQPPYKIENQKPFLLPRLPYEYDSENIEATSYALMVYVARQEIFMNDIVRWLNTQRLTDGGWASTSDTANALKALIEYTSAQRIRDISSLTVTVEATSLPGKSAVLHVNDKNRAKLQHIDIPNAWGTVKVQAKGTGYAILQMHVQYNVDIARFQTKPPVPAFDLWIKPHYFGRNMSHITFFSCQRWTHLNESARSGLAVLDVTIPTGYIIQQQDLDAYTQSRRVKNLQRARFMERKVLFYFEYLDNEDTCIDFTIERWYPVANMSRYLPVRVYDYYAPERFNETIFDALSTYGFLEKYATHNSQCAQVNDCVQIKSKLITTYTTQLIRHTPTMRSAELFLKKSFHQYQLIEFTRLCATLNLPSECVVYYVDESTGGLEISHNCILSSKDYPGDPGAVGQILWTPDGCALVAAWSKGGIAMWSTFGSLLMCSLGWDYGLNMDLQRCNPLQITSMQFATEGYQLWMVHNETLSSLKNDELNENMAHSTSLIQLDFMKSALTINPCMSHQSHLYLQGEDKLYINSADTLIKMFTERSVKDESVFGESISVSSTLAEGRQWLVIPLPSTYSATNWPIRYSAIDSEGQNMAIAGRTGLAHYSMQTRRWKLFGNETQEKDFIVAGGLLWWRDYIVMGCYSIIENSDELRFYPRDSKLDNKFAKIVTVSSPVLLMNILQDQLILFGSDGQVSIWVLKQNHTAGSIEVYKVQVIDISALAVHPACIVSVTLTSLRTETGRGQHNNSENIVLNVSGRLLMVQREVQSGERYTCSMPTVLASCVENVWVPSTRKTEKVLEEEATSKEPIPDAQLPSVIEFIMEFPVYLQTVVQCARKTEIALWPYLFSAAGKPKDLFQECMTKRQLDTAASYLIILQNLETSSVSRQYATLLLNTALEQSKWELAKDLVRFLRAIDPNDVESPRTSFILPPKLGLSQQTPPVSPNAEDLSLILGNVQGPRVRSYSTTISPKMVDSRGSATNTLSNSHAESPKTNRKKSVPSTVGLNKHENRGSSSNTAEEFFIDVILQKHARRLLSMRRLTDLGYFAAHLDFHLVAWLGKERDRAARIDNFVQALKQLHDEFLWPYPSPATFPLKNIVSVDSCQPNFEDRLKLLKIDINYQTTSSRVGDSGYMSFQGLPCTGLITPINTLDTSSQIAETELGELSQSDVESPGNKIDDKCDLPTESTFMYCKNDVYNLGDKTVEAERGIDESMMSTVSSVWGDDVMGNATNDNWEVPSSQILEQLSNTDNKGSHRSEIQLRYLLQLFMEASCLEWSLIISVLLRDAMAVLRTVNAAKSPDQSIEAISRLRQGLLLLQYWTTTECLGYKAFMLAIQNQISVLSKILETKIQHQKIIEHQQAVSASLNKISSPIPTRSRKTSSNYDNSSQCGSIKEKKNMNVPSNHNANDRLNEIKTKTSNVKEGKDNEVIIDAAVQESNGCVIS</sequence>
<dbReference type="Gene3D" id="2.60.40.690">
    <property type="entry name" value="Alpha-macroglobulin, receptor-binding domain"/>
    <property type="match status" value="1"/>
</dbReference>
<dbReference type="GO" id="GO:0004866">
    <property type="term" value="F:endopeptidase inhibitor activity"/>
    <property type="evidence" value="ECO:0007669"/>
    <property type="project" value="InterPro"/>
</dbReference>
<evidence type="ECO:0000256" key="2">
    <source>
        <dbReference type="PROSITE-ProRule" id="PRU00124"/>
    </source>
</evidence>
<dbReference type="SUPFAM" id="SSF48239">
    <property type="entry name" value="Terpenoid cyclases/Protein prenyltransferases"/>
    <property type="match status" value="1"/>
</dbReference>
<dbReference type="InterPro" id="IPR008930">
    <property type="entry name" value="Terpenoid_cyclase/PrenylTrfase"/>
</dbReference>
<dbReference type="Pfam" id="PF07677">
    <property type="entry name" value="A2M_recep"/>
    <property type="match status" value="1"/>
</dbReference>
<evidence type="ECO:0000256" key="1">
    <source>
        <dbReference type="ARBA" id="ARBA00023157"/>
    </source>
</evidence>
<evidence type="ECO:0000259" key="6">
    <source>
        <dbReference type="SMART" id="SM01360"/>
    </source>
</evidence>
<dbReference type="InterPro" id="IPR002172">
    <property type="entry name" value="LDrepeatLR_classA_rpt"/>
</dbReference>
<feature type="region of interest" description="Disordered" evidence="3">
    <location>
        <begin position="45"/>
        <end position="86"/>
    </location>
</feature>